<dbReference type="GO" id="GO:0032259">
    <property type="term" value="P:methylation"/>
    <property type="evidence" value="ECO:0007669"/>
    <property type="project" value="UniProtKB-KW"/>
</dbReference>
<feature type="region of interest" description="Disordered" evidence="13">
    <location>
        <begin position="1"/>
        <end position="32"/>
    </location>
</feature>
<dbReference type="PROSITE" id="PS01359">
    <property type="entry name" value="ZF_PHD_1"/>
    <property type="match status" value="1"/>
</dbReference>
<evidence type="ECO:0000313" key="17">
    <source>
        <dbReference type="Proteomes" id="UP001141552"/>
    </source>
</evidence>
<dbReference type="GO" id="GO:0051726">
    <property type="term" value="P:regulation of cell cycle"/>
    <property type="evidence" value="ECO:0007669"/>
    <property type="project" value="UniProtKB-ARBA"/>
</dbReference>
<keyword evidence="6 12" id="KW-0863">Zinc-finger</keyword>
<dbReference type="InterPro" id="IPR046341">
    <property type="entry name" value="SET_dom_sf"/>
</dbReference>
<dbReference type="FunFam" id="2.170.270.10:FF:000038">
    <property type="entry name" value="Histone-lysine N-methyltransferase ATXR5"/>
    <property type="match status" value="1"/>
</dbReference>
<dbReference type="SUPFAM" id="SSF82199">
    <property type="entry name" value="SET domain"/>
    <property type="match status" value="1"/>
</dbReference>
<evidence type="ECO:0000256" key="13">
    <source>
        <dbReference type="SAM" id="MobiDB-lite"/>
    </source>
</evidence>
<evidence type="ECO:0000256" key="11">
    <source>
        <dbReference type="ARBA" id="ARBA00066815"/>
    </source>
</evidence>
<dbReference type="Gene3D" id="2.170.270.10">
    <property type="entry name" value="SET domain"/>
    <property type="match status" value="1"/>
</dbReference>
<evidence type="ECO:0000256" key="5">
    <source>
        <dbReference type="ARBA" id="ARBA00022723"/>
    </source>
</evidence>
<evidence type="ECO:0000256" key="3">
    <source>
        <dbReference type="ARBA" id="ARBA00022679"/>
    </source>
</evidence>
<comment type="caution">
    <text evidence="16">The sequence shown here is derived from an EMBL/GenBank/DDBJ whole genome shotgun (WGS) entry which is preliminary data.</text>
</comment>
<accession>A0A9Q0FF30</accession>
<dbReference type="InterPro" id="IPR001965">
    <property type="entry name" value="Znf_PHD"/>
</dbReference>
<evidence type="ECO:0000256" key="1">
    <source>
        <dbReference type="ARBA" id="ARBA00004123"/>
    </source>
</evidence>
<dbReference type="Gene3D" id="3.30.40.10">
    <property type="entry name" value="Zinc/RING finger domain, C3HC4 (zinc finger)"/>
    <property type="match status" value="1"/>
</dbReference>
<dbReference type="InterPro" id="IPR019786">
    <property type="entry name" value="Zinc_finger_PHD-type_CS"/>
</dbReference>
<dbReference type="Pfam" id="PF00856">
    <property type="entry name" value="SET"/>
    <property type="match status" value="1"/>
</dbReference>
<dbReference type="CDD" id="cd15543">
    <property type="entry name" value="PHD_RSF1"/>
    <property type="match status" value="1"/>
</dbReference>
<evidence type="ECO:0000259" key="15">
    <source>
        <dbReference type="PROSITE" id="PS50280"/>
    </source>
</evidence>
<keyword evidence="7" id="KW-0862">Zinc</keyword>
<dbReference type="SMART" id="SM00317">
    <property type="entry name" value="SET"/>
    <property type="match status" value="1"/>
</dbReference>
<keyword evidence="17" id="KW-1185">Reference proteome</keyword>
<keyword evidence="2" id="KW-0489">Methyltransferase</keyword>
<evidence type="ECO:0000256" key="12">
    <source>
        <dbReference type="PROSITE-ProRule" id="PRU00146"/>
    </source>
</evidence>
<keyword evidence="5" id="KW-0479">Metal-binding</keyword>
<dbReference type="AlphaFoldDB" id="A0A9Q0FF30"/>
<keyword evidence="3" id="KW-0808">Transferase</keyword>
<dbReference type="Proteomes" id="UP001141552">
    <property type="component" value="Unassembled WGS sequence"/>
</dbReference>
<feature type="domain" description="PHD-type" evidence="14">
    <location>
        <begin position="40"/>
        <end position="90"/>
    </location>
</feature>
<dbReference type="PROSITE" id="PS50280">
    <property type="entry name" value="SET"/>
    <property type="match status" value="1"/>
</dbReference>
<reference evidence="16" key="1">
    <citation type="submission" date="2022-02" db="EMBL/GenBank/DDBJ databases">
        <authorList>
            <person name="Henning P.M."/>
            <person name="McCubbin A.G."/>
            <person name="Shore J.S."/>
        </authorList>
    </citation>
    <scope>NUCLEOTIDE SEQUENCE</scope>
    <source>
        <strain evidence="16">F60SS</strain>
        <tissue evidence="16">Leaves</tissue>
    </source>
</reference>
<evidence type="ECO:0000256" key="6">
    <source>
        <dbReference type="ARBA" id="ARBA00022771"/>
    </source>
</evidence>
<dbReference type="GO" id="GO:0008270">
    <property type="term" value="F:zinc ion binding"/>
    <property type="evidence" value="ECO:0007669"/>
    <property type="project" value="UniProtKB-KW"/>
</dbReference>
<keyword evidence="8" id="KW-0156">Chromatin regulator</keyword>
<evidence type="ECO:0000256" key="7">
    <source>
        <dbReference type="ARBA" id="ARBA00022833"/>
    </source>
</evidence>
<gene>
    <name evidence="16" type="primary">ATXR6</name>
    <name evidence="16" type="ORF">Tsubulata_007040</name>
</gene>
<feature type="compositionally biased region" description="Basic residues" evidence="13">
    <location>
        <begin position="17"/>
        <end position="26"/>
    </location>
</feature>
<dbReference type="InterPro" id="IPR053114">
    <property type="entry name" value="ATXR5/ATXR6"/>
</dbReference>
<dbReference type="EC" id="2.1.1.369" evidence="11"/>
<dbReference type="InterPro" id="IPR011011">
    <property type="entry name" value="Znf_FYVE_PHD"/>
</dbReference>
<dbReference type="CDD" id="cd10539">
    <property type="entry name" value="SET_ATXR5_6-like"/>
    <property type="match status" value="1"/>
</dbReference>
<reference evidence="16" key="2">
    <citation type="journal article" date="2023" name="Plants (Basel)">
        <title>Annotation of the Turnera subulata (Passifloraceae) Draft Genome Reveals the S-Locus Evolved after the Divergence of Turneroideae from Passifloroideae in a Stepwise Manner.</title>
        <authorList>
            <person name="Henning P.M."/>
            <person name="Roalson E.H."/>
            <person name="Mir W."/>
            <person name="McCubbin A.G."/>
            <person name="Shore J.S."/>
        </authorList>
    </citation>
    <scope>NUCLEOTIDE SEQUENCE</scope>
    <source>
        <strain evidence="16">F60SS</strain>
    </source>
</reference>
<evidence type="ECO:0000259" key="14">
    <source>
        <dbReference type="PROSITE" id="PS50016"/>
    </source>
</evidence>
<dbReference type="EMBL" id="JAKUCV010005982">
    <property type="protein sequence ID" value="KAJ4829177.1"/>
    <property type="molecule type" value="Genomic_DNA"/>
</dbReference>
<dbReference type="OrthoDB" id="336088at2759"/>
<name>A0A9Q0FF30_9ROSI</name>
<keyword evidence="4" id="KW-0949">S-adenosyl-L-methionine</keyword>
<comment type="subcellular location">
    <subcellularLocation>
        <location evidence="1">Nucleus</location>
    </subcellularLocation>
</comment>
<dbReference type="InterPro" id="IPR013083">
    <property type="entry name" value="Znf_RING/FYVE/PHD"/>
</dbReference>
<dbReference type="InterPro" id="IPR001214">
    <property type="entry name" value="SET_dom"/>
</dbReference>
<sequence>MALRRRTLAPTPLSHSRPQRRPKPTAKARAGGCDDGDYNDACCQECGSGESPAELLLCDQCDRGYHLFCLRPILVSVPKGSWFCPSCTKQKEPKSFPLVQTKIIDFFRIKRTSDPIQQPCQDGQKKRKRQSSLVMSKKRRKLLPFIPSEDPERRLEQMRSLATALTASGTQFSNELTYCPGMAPRSANRASLEKGGMQVMSKEDIETLNLCKSMMERGEWAPLMVVFDPQEGFTVEADRSIRDLTIITEYTGDVDYLNNRENDDGDSMMTLLHAVDPSQSLVICPDKRGNIARFINGINNHTQDGKKKQNLKCVRYSVDGECRVLLVANRDIRKGERLYYDYNGYEHEYPTEHFV</sequence>
<dbReference type="Pfam" id="PF00628">
    <property type="entry name" value="PHD"/>
    <property type="match status" value="1"/>
</dbReference>
<dbReference type="GO" id="GO:0005634">
    <property type="term" value="C:nucleus"/>
    <property type="evidence" value="ECO:0007669"/>
    <property type="project" value="UniProtKB-SubCell"/>
</dbReference>
<evidence type="ECO:0000313" key="16">
    <source>
        <dbReference type="EMBL" id="KAJ4829177.1"/>
    </source>
</evidence>
<dbReference type="SUPFAM" id="SSF57903">
    <property type="entry name" value="FYVE/PHD zinc finger"/>
    <property type="match status" value="1"/>
</dbReference>
<dbReference type="PROSITE" id="PS50016">
    <property type="entry name" value="ZF_PHD_2"/>
    <property type="match status" value="1"/>
</dbReference>
<evidence type="ECO:0000256" key="9">
    <source>
        <dbReference type="ARBA" id="ARBA00023242"/>
    </source>
</evidence>
<comment type="catalytic activity">
    <reaction evidence="10">
        <text>L-lysyl(27)-[histone H3] + S-adenosyl-L-methionine = N(6)-methyl-L-lysyl(27)-[histone H3] + S-adenosyl-L-homocysteine + H(+)</text>
        <dbReference type="Rhea" id="RHEA:60296"/>
        <dbReference type="Rhea" id="RHEA-COMP:15544"/>
        <dbReference type="Rhea" id="RHEA-COMP:15548"/>
        <dbReference type="ChEBI" id="CHEBI:15378"/>
        <dbReference type="ChEBI" id="CHEBI:29969"/>
        <dbReference type="ChEBI" id="CHEBI:57856"/>
        <dbReference type="ChEBI" id="CHEBI:59789"/>
        <dbReference type="ChEBI" id="CHEBI:61929"/>
        <dbReference type="EC" id="2.1.1.369"/>
    </reaction>
</comment>
<evidence type="ECO:0000256" key="4">
    <source>
        <dbReference type="ARBA" id="ARBA00022691"/>
    </source>
</evidence>
<protein>
    <recommendedName>
        <fullName evidence="11">[histone H3]-lysine(27) N-methyltransferase</fullName>
        <ecNumber evidence="11">2.1.1.369</ecNumber>
    </recommendedName>
</protein>
<dbReference type="PANTHER" id="PTHR48442">
    <property type="entry name" value="SET DOMAIN-CONTAINING PROTEIN"/>
    <property type="match status" value="1"/>
</dbReference>
<evidence type="ECO:0000256" key="10">
    <source>
        <dbReference type="ARBA" id="ARBA00052048"/>
    </source>
</evidence>
<proteinExistence type="predicted"/>
<dbReference type="GO" id="GO:0006275">
    <property type="term" value="P:regulation of DNA replication"/>
    <property type="evidence" value="ECO:0007669"/>
    <property type="project" value="UniProtKB-ARBA"/>
</dbReference>
<evidence type="ECO:0000256" key="2">
    <source>
        <dbReference type="ARBA" id="ARBA00022603"/>
    </source>
</evidence>
<evidence type="ECO:0000256" key="8">
    <source>
        <dbReference type="ARBA" id="ARBA00022853"/>
    </source>
</evidence>
<dbReference type="GO" id="GO:0140953">
    <property type="term" value="F:histone H3K27 monomethyltransferase activity"/>
    <property type="evidence" value="ECO:0007669"/>
    <property type="project" value="UniProtKB-EC"/>
</dbReference>
<dbReference type="PANTHER" id="PTHR48442:SF1">
    <property type="entry name" value="SET DOMAIN-CONTAINING PROTEIN"/>
    <property type="match status" value="1"/>
</dbReference>
<feature type="domain" description="SET" evidence="15">
    <location>
        <begin position="221"/>
        <end position="343"/>
    </location>
</feature>
<dbReference type="InterPro" id="IPR019787">
    <property type="entry name" value="Znf_PHD-finger"/>
</dbReference>
<dbReference type="SMART" id="SM00249">
    <property type="entry name" value="PHD"/>
    <property type="match status" value="1"/>
</dbReference>
<keyword evidence="9" id="KW-0539">Nucleus</keyword>
<organism evidence="16 17">
    <name type="scientific">Turnera subulata</name>
    <dbReference type="NCBI Taxonomy" id="218843"/>
    <lineage>
        <taxon>Eukaryota</taxon>
        <taxon>Viridiplantae</taxon>
        <taxon>Streptophyta</taxon>
        <taxon>Embryophyta</taxon>
        <taxon>Tracheophyta</taxon>
        <taxon>Spermatophyta</taxon>
        <taxon>Magnoliopsida</taxon>
        <taxon>eudicotyledons</taxon>
        <taxon>Gunneridae</taxon>
        <taxon>Pentapetalae</taxon>
        <taxon>rosids</taxon>
        <taxon>fabids</taxon>
        <taxon>Malpighiales</taxon>
        <taxon>Passifloraceae</taxon>
        <taxon>Turnera</taxon>
    </lineage>
</organism>